<sequence length="67" mass="6839">MQYVSAVGSGDHTADTATTAFTGTGVQLSEFTDILTGIDVTTSAIQGALCVLAEFDVSAGTASRRPR</sequence>
<reference evidence="1 2" key="1">
    <citation type="journal article" date="2015" name="ISME J.">
        <title>Draft Genome Sequence of Streptomyces incarnatus NRRL8089, which Produces the Nucleoside Antibiotic Sinefungin.</title>
        <authorList>
            <person name="Oshima K."/>
            <person name="Hattori M."/>
            <person name="Shimizu H."/>
            <person name="Fukuda K."/>
            <person name="Nemoto M."/>
            <person name="Inagaki K."/>
            <person name="Tamura T."/>
        </authorList>
    </citation>
    <scope>NUCLEOTIDE SEQUENCE [LARGE SCALE GENOMIC DNA]</scope>
    <source>
        <strain evidence="1 2">NRRL 8089</strain>
    </source>
</reference>
<name>A0ABM5TQR3_9ACTN</name>
<dbReference type="Proteomes" id="UP000035366">
    <property type="component" value="Chromosome"/>
</dbReference>
<dbReference type="RefSeq" id="WP_208901019.1">
    <property type="nucleotide sequence ID" value="NZ_CP011497.1"/>
</dbReference>
<protein>
    <submittedName>
        <fullName evidence="1">Uncharacterized protein</fullName>
    </submittedName>
</protein>
<organism evidence="1 2">
    <name type="scientific">Streptomyces incarnatus</name>
    <dbReference type="NCBI Taxonomy" id="665007"/>
    <lineage>
        <taxon>Bacteria</taxon>
        <taxon>Bacillati</taxon>
        <taxon>Actinomycetota</taxon>
        <taxon>Actinomycetes</taxon>
        <taxon>Kitasatosporales</taxon>
        <taxon>Streptomycetaceae</taxon>
        <taxon>Streptomyces</taxon>
    </lineage>
</organism>
<evidence type="ECO:0000313" key="1">
    <source>
        <dbReference type="EMBL" id="AKJ13348.1"/>
    </source>
</evidence>
<proteinExistence type="predicted"/>
<keyword evidence="2" id="KW-1185">Reference proteome</keyword>
<evidence type="ECO:0000313" key="2">
    <source>
        <dbReference type="Proteomes" id="UP000035366"/>
    </source>
</evidence>
<dbReference type="EMBL" id="CP011497">
    <property type="protein sequence ID" value="AKJ13348.1"/>
    <property type="molecule type" value="Genomic_DNA"/>
</dbReference>
<accession>A0ABM5TQR3</accession>
<gene>
    <name evidence="1" type="ORF">ABB07_25940</name>
</gene>